<protein>
    <submittedName>
        <fullName evidence="1">Uncharacterized protein</fullName>
    </submittedName>
</protein>
<comment type="caution">
    <text evidence="1">The sequence shown here is derived from an EMBL/GenBank/DDBJ whole genome shotgun (WGS) entry which is preliminary data.</text>
</comment>
<evidence type="ECO:0000313" key="2">
    <source>
        <dbReference type="Proteomes" id="UP000246702"/>
    </source>
</evidence>
<dbReference type="Proteomes" id="UP000246702">
    <property type="component" value="Unassembled WGS sequence"/>
</dbReference>
<keyword evidence="2" id="KW-1185">Reference proteome</keyword>
<sequence>MNKHFRGKALTLWYIAVGHQAPLSFLNRATVMDTIDLSPSWKLLTIQPLRFLSHFFGNNPCHSLFVGNTRSFCPTSSTLWKVGSTLIGWAQQLPRHI</sequence>
<dbReference type="GeneID" id="37112628"/>
<proteinExistence type="predicted"/>
<name>A0A317XCJ7_9EURO</name>
<dbReference type="EMBL" id="MSFK01000001">
    <property type="protein sequence ID" value="PWY96239.1"/>
    <property type="molecule type" value="Genomic_DNA"/>
</dbReference>
<dbReference type="RefSeq" id="XP_025473000.1">
    <property type="nucleotide sequence ID" value="XM_025610485.1"/>
</dbReference>
<accession>A0A317XCJ7</accession>
<reference evidence="1 2" key="1">
    <citation type="submission" date="2016-12" db="EMBL/GenBank/DDBJ databases">
        <title>The genomes of Aspergillus section Nigri reveals drivers in fungal speciation.</title>
        <authorList>
            <consortium name="DOE Joint Genome Institute"/>
            <person name="Vesth T.C."/>
            <person name="Nybo J."/>
            <person name="Theobald S."/>
            <person name="Brandl J."/>
            <person name="Frisvad J.C."/>
            <person name="Nielsen K.F."/>
            <person name="Lyhne E.K."/>
            <person name="Kogle M.E."/>
            <person name="Kuo A."/>
            <person name="Riley R."/>
            <person name="Clum A."/>
            <person name="Nolan M."/>
            <person name="Lipzen A."/>
            <person name="Salamov A."/>
            <person name="Henrissat B."/>
            <person name="Wiebenga A."/>
            <person name="De Vries R.P."/>
            <person name="Grigoriev I.V."/>
            <person name="Mortensen U.H."/>
            <person name="Andersen M.R."/>
            <person name="Baker S.E."/>
        </authorList>
    </citation>
    <scope>NUCLEOTIDE SEQUENCE [LARGE SCALE GENOMIC DNA]</scope>
    <source>
        <strain evidence="1 2">CBS 115572</strain>
    </source>
</reference>
<evidence type="ECO:0000313" key="1">
    <source>
        <dbReference type="EMBL" id="PWY96239.1"/>
    </source>
</evidence>
<organism evidence="1 2">
    <name type="scientific">Aspergillus sclerotioniger CBS 115572</name>
    <dbReference type="NCBI Taxonomy" id="1450535"/>
    <lineage>
        <taxon>Eukaryota</taxon>
        <taxon>Fungi</taxon>
        <taxon>Dikarya</taxon>
        <taxon>Ascomycota</taxon>
        <taxon>Pezizomycotina</taxon>
        <taxon>Eurotiomycetes</taxon>
        <taxon>Eurotiomycetidae</taxon>
        <taxon>Eurotiales</taxon>
        <taxon>Aspergillaceae</taxon>
        <taxon>Aspergillus</taxon>
        <taxon>Aspergillus subgen. Circumdati</taxon>
    </lineage>
</organism>
<gene>
    <name evidence="1" type="ORF">BO94DRAFT_529632</name>
</gene>
<dbReference type="AlphaFoldDB" id="A0A317XCJ7"/>